<feature type="compositionally biased region" description="Basic and acidic residues" evidence="1">
    <location>
        <begin position="1"/>
        <end position="19"/>
    </location>
</feature>
<proteinExistence type="predicted"/>
<protein>
    <submittedName>
        <fullName evidence="2">Uncharacterized protein</fullName>
    </submittedName>
</protein>
<gene>
    <name evidence="2" type="ORF">K7X08_017241</name>
</gene>
<name>A0A9Q1LTD5_9SOLA</name>
<accession>A0A9Q1LTD5</accession>
<sequence>MGLKKKEGERRGKINERKGTSRKTNGNIKEEGMNMIGKERKLNLFKLIAAFQNIEEEVVDLTKTSNTKEVAYDAHVVGSGENNHTDTAHKEGKNVDKHNESQGVKTVENESAK</sequence>
<reference evidence="3" key="1">
    <citation type="journal article" date="2023" name="Proc. Natl. Acad. Sci. U.S.A.">
        <title>Genomic and structural basis for evolution of tropane alkaloid biosynthesis.</title>
        <authorList>
            <person name="Wanga Y.-J."/>
            <person name="Taina T."/>
            <person name="Yua J.-Y."/>
            <person name="Lia J."/>
            <person name="Xua B."/>
            <person name="Chenc J."/>
            <person name="D'Auriad J.C."/>
            <person name="Huanga J.-P."/>
            <person name="Huanga S.-X."/>
        </authorList>
    </citation>
    <scope>NUCLEOTIDE SEQUENCE [LARGE SCALE GENOMIC DNA]</scope>
    <source>
        <strain evidence="3">cv. KIB-2019</strain>
    </source>
</reference>
<feature type="region of interest" description="Disordered" evidence="1">
    <location>
        <begin position="75"/>
        <end position="113"/>
    </location>
</feature>
<feature type="compositionally biased region" description="Basic and acidic residues" evidence="1">
    <location>
        <begin position="83"/>
        <end position="100"/>
    </location>
</feature>
<evidence type="ECO:0000313" key="2">
    <source>
        <dbReference type="EMBL" id="KAJ8544658.1"/>
    </source>
</evidence>
<organism evidence="2 3">
    <name type="scientific">Anisodus acutangulus</name>
    <dbReference type="NCBI Taxonomy" id="402998"/>
    <lineage>
        <taxon>Eukaryota</taxon>
        <taxon>Viridiplantae</taxon>
        <taxon>Streptophyta</taxon>
        <taxon>Embryophyta</taxon>
        <taxon>Tracheophyta</taxon>
        <taxon>Spermatophyta</taxon>
        <taxon>Magnoliopsida</taxon>
        <taxon>eudicotyledons</taxon>
        <taxon>Gunneridae</taxon>
        <taxon>Pentapetalae</taxon>
        <taxon>asterids</taxon>
        <taxon>lamiids</taxon>
        <taxon>Solanales</taxon>
        <taxon>Solanaceae</taxon>
        <taxon>Solanoideae</taxon>
        <taxon>Hyoscyameae</taxon>
        <taxon>Anisodus</taxon>
    </lineage>
</organism>
<evidence type="ECO:0000256" key="1">
    <source>
        <dbReference type="SAM" id="MobiDB-lite"/>
    </source>
</evidence>
<keyword evidence="3" id="KW-1185">Reference proteome</keyword>
<feature type="region of interest" description="Disordered" evidence="1">
    <location>
        <begin position="1"/>
        <end position="32"/>
    </location>
</feature>
<dbReference type="Proteomes" id="UP001152561">
    <property type="component" value="Unassembled WGS sequence"/>
</dbReference>
<evidence type="ECO:0000313" key="3">
    <source>
        <dbReference type="Proteomes" id="UP001152561"/>
    </source>
</evidence>
<comment type="caution">
    <text evidence="2">The sequence shown here is derived from an EMBL/GenBank/DDBJ whole genome shotgun (WGS) entry which is preliminary data.</text>
</comment>
<dbReference type="AlphaFoldDB" id="A0A9Q1LTD5"/>
<dbReference type="EMBL" id="JAJAGQ010000013">
    <property type="protein sequence ID" value="KAJ8544658.1"/>
    <property type="molecule type" value="Genomic_DNA"/>
</dbReference>